<accession>A0A318XS65</accession>
<dbReference type="GO" id="GO:0005840">
    <property type="term" value="C:ribosome"/>
    <property type="evidence" value="ECO:0007669"/>
    <property type="project" value="UniProtKB-KW"/>
</dbReference>
<evidence type="ECO:0000313" key="2">
    <source>
        <dbReference type="EMBL" id="PYG89414.1"/>
    </source>
</evidence>
<dbReference type="InterPro" id="IPR029064">
    <property type="entry name" value="Ribosomal_eL30-like_sf"/>
</dbReference>
<feature type="domain" description="Ribosomal protein eL8/eL30/eS12/Gadd45" evidence="1">
    <location>
        <begin position="6"/>
        <end position="77"/>
    </location>
</feature>
<evidence type="ECO:0000259" key="1">
    <source>
        <dbReference type="Pfam" id="PF01248"/>
    </source>
</evidence>
<dbReference type="Gene3D" id="3.30.1330.30">
    <property type="match status" value="1"/>
</dbReference>
<dbReference type="Pfam" id="PF01248">
    <property type="entry name" value="Ribosomal_L7Ae"/>
    <property type="match status" value="1"/>
</dbReference>
<dbReference type="InterPro" id="IPR004038">
    <property type="entry name" value="Ribosomal_eL8/eL30/eS12/Gad45"/>
</dbReference>
<evidence type="ECO:0000313" key="3">
    <source>
        <dbReference type="Proteomes" id="UP000248132"/>
    </source>
</evidence>
<sequence>MLDDLKHYKKLVGVKQSTKAIENGIVASVLIAKDCEQRVVRGIIELCEKQLLPITYVDSMKQLGKACGIEVEAAVACILK</sequence>
<dbReference type="AlphaFoldDB" id="A0A318XS65"/>
<keyword evidence="2" id="KW-0687">Ribonucleoprotein</keyword>
<dbReference type="Proteomes" id="UP000248132">
    <property type="component" value="Unassembled WGS sequence"/>
</dbReference>
<dbReference type="OrthoDB" id="2353623at2"/>
<reference evidence="2 3" key="1">
    <citation type="submission" date="2018-06" db="EMBL/GenBank/DDBJ databases">
        <title>Genomic Encyclopedia of Type Strains, Phase I: the one thousand microbial genomes (KMG-I) project.</title>
        <authorList>
            <person name="Kyrpides N."/>
        </authorList>
    </citation>
    <scope>NUCLEOTIDE SEQUENCE [LARGE SCALE GENOMIC DNA]</scope>
    <source>
        <strain evidence="2 3">DSM 19573</strain>
    </source>
</reference>
<dbReference type="SUPFAM" id="SSF55315">
    <property type="entry name" value="L30e-like"/>
    <property type="match status" value="1"/>
</dbReference>
<proteinExistence type="predicted"/>
<dbReference type="PRINTS" id="PR00884">
    <property type="entry name" value="RIBOSOMALHS6"/>
</dbReference>
<keyword evidence="2" id="KW-0689">Ribosomal protein</keyword>
<keyword evidence="3" id="KW-1185">Reference proteome</keyword>
<gene>
    <name evidence="2" type="ORF">LY28_00633</name>
</gene>
<comment type="caution">
    <text evidence="2">The sequence shown here is derived from an EMBL/GenBank/DDBJ whole genome shotgun (WGS) entry which is preliminary data.</text>
</comment>
<dbReference type="RefSeq" id="WP_110460710.1">
    <property type="nucleotide sequence ID" value="NZ_QKMR01000003.1"/>
</dbReference>
<name>A0A318XS65_9FIRM</name>
<organism evidence="2 3">
    <name type="scientific">Ruminiclostridium sufflavum DSM 19573</name>
    <dbReference type="NCBI Taxonomy" id="1121337"/>
    <lineage>
        <taxon>Bacteria</taxon>
        <taxon>Bacillati</taxon>
        <taxon>Bacillota</taxon>
        <taxon>Clostridia</taxon>
        <taxon>Eubacteriales</taxon>
        <taxon>Oscillospiraceae</taxon>
        <taxon>Ruminiclostridium</taxon>
    </lineage>
</organism>
<protein>
    <submittedName>
        <fullName evidence="2">Large subunit ribosomal protein L7A</fullName>
    </submittedName>
</protein>
<dbReference type="EMBL" id="QKMR01000003">
    <property type="protein sequence ID" value="PYG89414.1"/>
    <property type="molecule type" value="Genomic_DNA"/>
</dbReference>